<evidence type="ECO:0000313" key="1">
    <source>
        <dbReference type="EMBL" id="AAZ97055.1"/>
    </source>
</evidence>
<dbReference type="RefSeq" id="WP_011311614.1">
    <property type="nucleotide sequence ID" value="NC_007404.1"/>
</dbReference>
<dbReference type="Pfam" id="PF11743">
    <property type="entry name" value="DUF3301"/>
    <property type="match status" value="1"/>
</dbReference>
<gene>
    <name evidence="1" type="ordered locus">Tbd_1102</name>
</gene>
<dbReference type="OrthoDB" id="5959530at2"/>
<dbReference type="KEGG" id="tbd:Tbd_1102"/>
<dbReference type="eggNOG" id="ENOG5032ZC9">
    <property type="taxonomic scope" value="Bacteria"/>
</dbReference>
<sequence>MSWEFLLLGLFGALGWYWYAGMQARELAVAAGRRACADAGVQFLDESVALQRLRFARNDNGQLQFQRDFRFEFSDTGDNRRPGVVHMFGARVVWVNLDGEWRPQAVASVTRLHD</sequence>
<dbReference type="STRING" id="292415.Tbd_1102"/>
<dbReference type="InterPro" id="IPR021732">
    <property type="entry name" value="DUF3301"/>
</dbReference>
<dbReference type="HOGENOM" id="CLU_136199_0_1_4"/>
<dbReference type="AlphaFoldDB" id="Q3SJU4"/>
<evidence type="ECO:0000313" key="2">
    <source>
        <dbReference type="Proteomes" id="UP000008291"/>
    </source>
</evidence>
<keyword evidence="2" id="KW-1185">Reference proteome</keyword>
<name>Q3SJU4_THIDA</name>
<dbReference type="EMBL" id="CP000116">
    <property type="protein sequence ID" value="AAZ97055.1"/>
    <property type="molecule type" value="Genomic_DNA"/>
</dbReference>
<dbReference type="Proteomes" id="UP000008291">
    <property type="component" value="Chromosome"/>
</dbReference>
<organism evidence="1 2">
    <name type="scientific">Thiobacillus denitrificans (strain ATCC 25259 / T1)</name>
    <dbReference type="NCBI Taxonomy" id="292415"/>
    <lineage>
        <taxon>Bacteria</taxon>
        <taxon>Pseudomonadati</taxon>
        <taxon>Pseudomonadota</taxon>
        <taxon>Betaproteobacteria</taxon>
        <taxon>Nitrosomonadales</taxon>
        <taxon>Thiobacillaceae</taxon>
        <taxon>Thiobacillus</taxon>
    </lineage>
</organism>
<reference evidence="1 2" key="1">
    <citation type="journal article" date="2006" name="J. Bacteriol.">
        <title>The genome sequence of the obligately chemolithoautotrophic, facultatively anaerobic bacterium Thiobacillus denitrificans.</title>
        <authorList>
            <person name="Beller H.R."/>
            <person name="Chain P.S."/>
            <person name="Letain T.E."/>
            <person name="Chakicherla A."/>
            <person name="Larimer F.W."/>
            <person name="Richardson P.M."/>
            <person name="Coleman M.A."/>
            <person name="Wood A.P."/>
            <person name="Kelly D.P."/>
        </authorList>
    </citation>
    <scope>NUCLEOTIDE SEQUENCE [LARGE SCALE GENOMIC DNA]</scope>
    <source>
        <strain evidence="1 2">ATCC 25259</strain>
    </source>
</reference>
<proteinExistence type="predicted"/>
<evidence type="ECO:0008006" key="3">
    <source>
        <dbReference type="Google" id="ProtNLM"/>
    </source>
</evidence>
<accession>Q3SJU4</accession>
<protein>
    <recommendedName>
        <fullName evidence="3">DUF3301 domain-containing protein</fullName>
    </recommendedName>
</protein>